<keyword evidence="6" id="KW-1185">Reference proteome</keyword>
<evidence type="ECO:0000259" key="4">
    <source>
        <dbReference type="Pfam" id="PF00291"/>
    </source>
</evidence>
<comment type="caution">
    <text evidence="5">The sequence shown here is derived from an EMBL/GenBank/DDBJ whole genome shotgun (WGS) entry which is preliminary data.</text>
</comment>
<dbReference type="PANTHER" id="PTHR43050">
    <property type="entry name" value="SERINE / THREONINE RACEMASE FAMILY MEMBER"/>
    <property type="match status" value="1"/>
</dbReference>
<evidence type="ECO:0000256" key="2">
    <source>
        <dbReference type="ARBA" id="ARBA00010869"/>
    </source>
</evidence>
<evidence type="ECO:0000256" key="1">
    <source>
        <dbReference type="ARBA" id="ARBA00001933"/>
    </source>
</evidence>
<dbReference type="EMBL" id="JAPCWZ010000005">
    <property type="protein sequence ID" value="KAK8861884.1"/>
    <property type="molecule type" value="Genomic_DNA"/>
</dbReference>
<proteinExistence type="inferred from homology"/>
<dbReference type="InterPro" id="IPR036052">
    <property type="entry name" value="TrpB-like_PALP_sf"/>
</dbReference>
<dbReference type="Gene3D" id="3.40.50.1100">
    <property type="match status" value="2"/>
</dbReference>
<dbReference type="InterPro" id="IPR001926">
    <property type="entry name" value="TrpB-like_PALP"/>
</dbReference>
<evidence type="ECO:0000313" key="5">
    <source>
        <dbReference type="EMBL" id="KAK8861884.1"/>
    </source>
</evidence>
<dbReference type="Proteomes" id="UP001390339">
    <property type="component" value="Unassembled WGS sequence"/>
</dbReference>
<comment type="similarity">
    <text evidence="2">Belongs to the serine/threonine dehydratase family.</text>
</comment>
<evidence type="ECO:0000256" key="3">
    <source>
        <dbReference type="ARBA" id="ARBA00022898"/>
    </source>
</evidence>
<keyword evidence="3" id="KW-0663">Pyridoxal phosphate</keyword>
<evidence type="ECO:0000313" key="6">
    <source>
        <dbReference type="Proteomes" id="UP001390339"/>
    </source>
</evidence>
<accession>A0ABR2IE70</accession>
<feature type="domain" description="Tryptophan synthase beta chain-like PALP" evidence="4">
    <location>
        <begin position="20"/>
        <end position="337"/>
    </location>
</feature>
<dbReference type="SUPFAM" id="SSF53686">
    <property type="entry name" value="Tryptophan synthase beta subunit-like PLP-dependent enzymes"/>
    <property type="match status" value="1"/>
</dbReference>
<sequence>MAQLSRKDIIEAHSRLTASVTKTPCILSLDLSAQLQEQLADSATSVQVFLKLENLQIGGSFKYRGAMNALSQLDVDELAKGIVTYSSGNHARGLLEVAHVVSRLKQVEIPLHVVMPEQAVAEKRRAVQDLGAHLYQEPGYGLETCARRAQRIAEETGARLVASSDDADVLGGHGTIALEFVGQVQEYEVLHQGHSQLGKLGTGALDVLLVPCGGGGLLAGCLVALEGTDVLILACEPVAGGGSQLLESLRQGRRVPRDERAGPSAADGLRSEIGDASWAIILGRMTERDVIQVSEEQITAALEVSQNLGLEGSVEPSSAVSLAALLYSSELWKRMRYEGKKHLNVGIIITGGNIGATQQRPGESLE</sequence>
<dbReference type="Pfam" id="PF00291">
    <property type="entry name" value="PALP"/>
    <property type="match status" value="1"/>
</dbReference>
<dbReference type="PANTHER" id="PTHR43050:SF1">
    <property type="entry name" value="SERINE RACEMASE"/>
    <property type="match status" value="1"/>
</dbReference>
<organism evidence="5 6">
    <name type="scientific">Apiospora arundinis</name>
    <dbReference type="NCBI Taxonomy" id="335852"/>
    <lineage>
        <taxon>Eukaryota</taxon>
        <taxon>Fungi</taxon>
        <taxon>Dikarya</taxon>
        <taxon>Ascomycota</taxon>
        <taxon>Pezizomycotina</taxon>
        <taxon>Sordariomycetes</taxon>
        <taxon>Xylariomycetidae</taxon>
        <taxon>Amphisphaeriales</taxon>
        <taxon>Apiosporaceae</taxon>
        <taxon>Apiospora</taxon>
    </lineage>
</organism>
<reference evidence="5 6" key="1">
    <citation type="journal article" date="2024" name="IMA Fungus">
        <title>Apiospora arundinis, a panoply of carbohydrate-active enzymes and secondary metabolites.</title>
        <authorList>
            <person name="Sorensen T."/>
            <person name="Petersen C."/>
            <person name="Muurmann A.T."/>
            <person name="Christiansen J.V."/>
            <person name="Brundto M.L."/>
            <person name="Overgaard C.K."/>
            <person name="Boysen A.T."/>
            <person name="Wollenberg R.D."/>
            <person name="Larsen T.O."/>
            <person name="Sorensen J.L."/>
            <person name="Nielsen K.L."/>
            <person name="Sondergaard T.E."/>
        </authorList>
    </citation>
    <scope>NUCLEOTIDE SEQUENCE [LARGE SCALE GENOMIC DNA]</scope>
    <source>
        <strain evidence="5 6">AAU 773</strain>
    </source>
</reference>
<gene>
    <name evidence="5" type="ORF">PGQ11_008119</name>
</gene>
<name>A0ABR2IE70_9PEZI</name>
<protein>
    <submittedName>
        <fullName evidence="5">Tryptophan synthase beta subunit-like PLP-dependent enzyme</fullName>
    </submittedName>
</protein>
<comment type="cofactor">
    <cofactor evidence="1">
        <name>pyridoxal 5'-phosphate</name>
        <dbReference type="ChEBI" id="CHEBI:597326"/>
    </cofactor>
</comment>